<feature type="signal peptide" evidence="1">
    <location>
        <begin position="1"/>
        <end position="20"/>
    </location>
</feature>
<dbReference type="EMBL" id="WEIA01000005">
    <property type="protein sequence ID" value="NLR21679.1"/>
    <property type="molecule type" value="Genomic_DNA"/>
</dbReference>
<reference evidence="3 5" key="2">
    <citation type="submission" date="2023-10" db="EMBL/GenBank/DDBJ databases">
        <title>To unveil natural product biosynthetic capacity in Pseudoalteromonas.</title>
        <authorList>
            <person name="Wang J."/>
        </authorList>
    </citation>
    <scope>NUCLEOTIDE SEQUENCE [LARGE SCALE GENOMIC DNA]</scope>
    <source>
        <strain evidence="3 5">DSM 15914</strain>
    </source>
</reference>
<protein>
    <recommendedName>
        <fullName evidence="6">PEP-CTERM sorting domain-containing protein</fullName>
    </recommendedName>
</protein>
<dbReference type="EMBL" id="CP137578">
    <property type="protein sequence ID" value="WOX28220.1"/>
    <property type="molecule type" value="Genomic_DNA"/>
</dbReference>
<sequence length="216" mass="24034">MKFKSIMLMCSLGVSISTFAAEQIDSTVNLAGTGSNYDFRIGLQALDDRGRDPGAVEYTKYLSAGSNVQSDWAVDRDAYDPDALRLHLSVLNQIPTNRDFRLAIQAADRGGRGDFGYWQYTPWASEGGGWSGMAFDTDRFDPDAFRIRIETRAWNSSRSLSDFRIGLRVSDRGGREVGNSTFTPWASNGGGWTDLATDNDAYDFDGFEVNLEVRQY</sequence>
<feature type="chain" id="PRO_5044460654" description="PEP-CTERM sorting domain-containing protein" evidence="1">
    <location>
        <begin position="21"/>
        <end position="216"/>
    </location>
</feature>
<organism evidence="2 4">
    <name type="scientific">Pseudoalteromonas maricaloris</name>
    <dbReference type="NCBI Taxonomy" id="184924"/>
    <lineage>
        <taxon>Bacteria</taxon>
        <taxon>Pseudomonadati</taxon>
        <taxon>Pseudomonadota</taxon>
        <taxon>Gammaproteobacteria</taxon>
        <taxon>Alteromonadales</taxon>
        <taxon>Pseudoalteromonadaceae</taxon>
        <taxon>Pseudoalteromonas</taxon>
    </lineage>
</organism>
<evidence type="ECO:0000313" key="5">
    <source>
        <dbReference type="Proteomes" id="UP001304419"/>
    </source>
</evidence>
<evidence type="ECO:0000256" key="1">
    <source>
        <dbReference type="SAM" id="SignalP"/>
    </source>
</evidence>
<keyword evidence="1" id="KW-0732">Signal</keyword>
<dbReference type="Proteomes" id="UP001304419">
    <property type="component" value="Chromosome 1"/>
</dbReference>
<evidence type="ECO:0000313" key="4">
    <source>
        <dbReference type="Proteomes" id="UP000646877"/>
    </source>
</evidence>
<dbReference type="AlphaFoldDB" id="A0A8I2KLI4"/>
<dbReference type="Proteomes" id="UP000646877">
    <property type="component" value="Unassembled WGS sequence"/>
</dbReference>
<keyword evidence="5" id="KW-1185">Reference proteome</keyword>
<evidence type="ECO:0000313" key="3">
    <source>
        <dbReference type="EMBL" id="WOX28220.1"/>
    </source>
</evidence>
<name>A0A8I2KLI4_9GAMM</name>
<proteinExistence type="predicted"/>
<gene>
    <name evidence="2" type="ORF">F9Y85_10170</name>
    <name evidence="3" type="ORF">R5H13_16560</name>
</gene>
<reference evidence="2" key="1">
    <citation type="submission" date="2019-10" db="EMBL/GenBank/DDBJ databases">
        <authorList>
            <person name="Paulsen S."/>
        </authorList>
    </citation>
    <scope>NUCLEOTIDE SEQUENCE</scope>
    <source>
        <strain evidence="2">LMG 19692</strain>
    </source>
</reference>
<dbReference type="GeneID" id="98337173"/>
<accession>A0A8I2KLI4</accession>
<evidence type="ECO:0000313" key="2">
    <source>
        <dbReference type="EMBL" id="NLR21679.1"/>
    </source>
</evidence>
<evidence type="ECO:0008006" key="6">
    <source>
        <dbReference type="Google" id="ProtNLM"/>
    </source>
</evidence>
<dbReference type="RefSeq" id="WP_010605852.1">
    <property type="nucleotide sequence ID" value="NZ_CBCSDF010000010.1"/>
</dbReference>